<gene>
    <name evidence="1" type="ORF">ACFOUW_38760</name>
</gene>
<accession>A0ABV7YP73</accession>
<sequence>MKISVSMPDEDIVFLDEYAQEHGIDSRSAVLQIAIERLRSISLETAYSQAFAEWAESEDAELWDRVSADGIADASG</sequence>
<reference evidence="2" key="1">
    <citation type="journal article" date="2019" name="Int. J. Syst. Evol. Microbiol.">
        <title>The Global Catalogue of Microorganisms (GCM) 10K type strain sequencing project: providing services to taxonomists for standard genome sequencing and annotation.</title>
        <authorList>
            <consortium name="The Broad Institute Genomics Platform"/>
            <consortium name="The Broad Institute Genome Sequencing Center for Infectious Disease"/>
            <person name="Wu L."/>
            <person name="Ma J."/>
        </authorList>
    </citation>
    <scope>NUCLEOTIDE SEQUENCE [LARGE SCALE GENOMIC DNA]</scope>
    <source>
        <strain evidence="2">CGMCC 4.7241</strain>
    </source>
</reference>
<organism evidence="1 2">
    <name type="scientific">Tenggerimyces flavus</name>
    <dbReference type="NCBI Taxonomy" id="1708749"/>
    <lineage>
        <taxon>Bacteria</taxon>
        <taxon>Bacillati</taxon>
        <taxon>Actinomycetota</taxon>
        <taxon>Actinomycetes</taxon>
        <taxon>Propionibacteriales</taxon>
        <taxon>Nocardioidaceae</taxon>
        <taxon>Tenggerimyces</taxon>
    </lineage>
</organism>
<protein>
    <submittedName>
        <fullName evidence="1">Ribbon-helix-helix domain-containing protein</fullName>
    </submittedName>
</protein>
<comment type="caution">
    <text evidence="1">The sequence shown here is derived from an EMBL/GenBank/DDBJ whole genome shotgun (WGS) entry which is preliminary data.</text>
</comment>
<dbReference type="EMBL" id="JBHRZH010000061">
    <property type="protein sequence ID" value="MFC3766822.1"/>
    <property type="molecule type" value="Genomic_DNA"/>
</dbReference>
<proteinExistence type="predicted"/>
<evidence type="ECO:0000313" key="2">
    <source>
        <dbReference type="Proteomes" id="UP001595699"/>
    </source>
</evidence>
<dbReference type="CDD" id="cd22231">
    <property type="entry name" value="RHH_NikR_HicB-like"/>
    <property type="match status" value="1"/>
</dbReference>
<name>A0ABV7YP73_9ACTN</name>
<dbReference type="SUPFAM" id="SSF47598">
    <property type="entry name" value="Ribbon-helix-helix"/>
    <property type="match status" value="1"/>
</dbReference>
<dbReference type="InterPro" id="IPR010985">
    <property type="entry name" value="Ribbon_hlx_hlx"/>
</dbReference>
<keyword evidence="2" id="KW-1185">Reference proteome</keyword>
<evidence type="ECO:0000313" key="1">
    <source>
        <dbReference type="EMBL" id="MFC3766822.1"/>
    </source>
</evidence>
<dbReference type="RefSeq" id="WP_205116242.1">
    <property type="nucleotide sequence ID" value="NZ_JAFBCM010000001.1"/>
</dbReference>
<dbReference type="Proteomes" id="UP001595699">
    <property type="component" value="Unassembled WGS sequence"/>
</dbReference>